<dbReference type="Pfam" id="PF20442">
    <property type="entry name" value="BrxL_N"/>
    <property type="match status" value="1"/>
</dbReference>
<protein>
    <recommendedName>
        <fullName evidence="1">BREX system Lon protease-like BrxL N-terminal domain-containing protein</fullName>
    </recommendedName>
</protein>
<keyword evidence="3" id="KW-1185">Reference proteome</keyword>
<dbReference type="KEGG" id="dcm:NIES806_41770"/>
<evidence type="ECO:0000313" key="3">
    <source>
        <dbReference type="Proteomes" id="UP000218702"/>
    </source>
</evidence>
<proteinExistence type="predicted"/>
<evidence type="ECO:0000313" key="2">
    <source>
        <dbReference type="EMBL" id="BAZ87944.1"/>
    </source>
</evidence>
<sequence>MTSNYNNDLITQIFQSLSIDKKRLPSSGLTTLGIPSFVAEWLLDKIVPGMGVLDNLELDKINSFVQKAFPRKDDQEVIKFKLIQQGESHKLIALLQVRIKLDQNSKQIPEPLANIPVLNFSECEISSDIVERYQMLLRQGVWGKITLRYKNTINGNSKISIIDFDPFQCSEVNLKTYAEHRSQFTTEQWRDLMFCSMGFNPNHPSYNYRAKTWILTRLLPLVESNYHLIELAPKGTGKSFVYENINNKVSVISGGKITPAKLFIDGKTKSVGLLGRYDVVVLDEIQSLTFDNPDEIIGPLKTYLANGSYNRSGFSDIPISSDCSLVLLGNIELDEYQRPKDKYNLMAKLPKFFSETAFLDRFAGILPGWEIPKFQRDMIANQIGLKMDFFGEALLSLRKDGSFYQYAQQHTQFDDHTTIRDQQAILKTASGFLKLLYPHLQLTLQDYQRDCLQPARELRQQIRNLLYNLDDEFKQSEKDIYVDIK</sequence>
<name>A0A1Z4V930_9CYAN</name>
<dbReference type="EMBL" id="AP018316">
    <property type="protein sequence ID" value="BAZ87944.1"/>
    <property type="molecule type" value="Genomic_DNA"/>
</dbReference>
<dbReference type="Proteomes" id="UP000218702">
    <property type="component" value="Chromosome"/>
</dbReference>
<dbReference type="Pfam" id="PF13337">
    <property type="entry name" value="BrxL_ATPase"/>
    <property type="match status" value="1"/>
</dbReference>
<dbReference type="RefSeq" id="WP_096670242.1">
    <property type="nucleotide sequence ID" value="NZ_AP018316.1"/>
</dbReference>
<organism evidence="2 3">
    <name type="scientific">Dolichospermum compactum NIES-806</name>
    <dbReference type="NCBI Taxonomy" id="1973481"/>
    <lineage>
        <taxon>Bacteria</taxon>
        <taxon>Bacillati</taxon>
        <taxon>Cyanobacteriota</taxon>
        <taxon>Cyanophyceae</taxon>
        <taxon>Nostocales</taxon>
        <taxon>Aphanizomenonaceae</taxon>
        <taxon>Dolichospermum</taxon>
        <taxon>Dolichospermum compactum</taxon>
    </lineage>
</organism>
<dbReference type="InterPro" id="IPR046838">
    <property type="entry name" value="BrxL_N"/>
</dbReference>
<dbReference type="OrthoDB" id="5297084at2"/>
<dbReference type="InterPro" id="IPR014061">
    <property type="entry name" value="BrxL-like"/>
</dbReference>
<gene>
    <name evidence="2" type="ORF">NIES806_41770</name>
</gene>
<reference evidence="2 3" key="1">
    <citation type="submission" date="2017-06" db="EMBL/GenBank/DDBJ databases">
        <title>Genome sequencing of cyanobaciteial culture collection at National Institute for Environmental Studies (NIES).</title>
        <authorList>
            <person name="Hirose Y."/>
            <person name="Shimura Y."/>
            <person name="Fujisawa T."/>
            <person name="Nakamura Y."/>
            <person name="Kawachi M."/>
        </authorList>
    </citation>
    <scope>NUCLEOTIDE SEQUENCE [LARGE SCALE GENOMIC DNA]</scope>
    <source>
        <strain evidence="2 3">NIES-806</strain>
    </source>
</reference>
<dbReference type="NCBIfam" id="TIGR02688">
    <property type="entry name" value="BREX system Lon protease-like protein BrxL"/>
    <property type="match status" value="1"/>
</dbReference>
<accession>A0A1Z4V930</accession>
<feature type="domain" description="BREX system Lon protease-like BrxL N-terminal" evidence="1">
    <location>
        <begin position="13"/>
        <end position="149"/>
    </location>
</feature>
<dbReference type="AlphaFoldDB" id="A0A1Z4V930"/>
<evidence type="ECO:0000259" key="1">
    <source>
        <dbReference type="Pfam" id="PF20442"/>
    </source>
</evidence>